<name>A0A3A1QUK1_9BACI</name>
<keyword evidence="4 6" id="KW-1133">Transmembrane helix</keyword>
<keyword evidence="3 6" id="KW-0812">Transmembrane</keyword>
<dbReference type="Pfam" id="PF09678">
    <property type="entry name" value="Caa3_CtaG"/>
    <property type="match status" value="1"/>
</dbReference>
<comment type="caution">
    <text evidence="7">The sequence shown here is derived from an EMBL/GenBank/DDBJ whole genome shotgun (WGS) entry which is preliminary data.</text>
</comment>
<protein>
    <submittedName>
        <fullName evidence="7">Cytochrome c oxidase assembly protein</fullName>
    </submittedName>
</protein>
<proteinExistence type="predicted"/>
<organism evidence="7 8">
    <name type="scientific">Bacillus salacetis</name>
    <dbReference type="NCBI Taxonomy" id="2315464"/>
    <lineage>
        <taxon>Bacteria</taxon>
        <taxon>Bacillati</taxon>
        <taxon>Bacillota</taxon>
        <taxon>Bacilli</taxon>
        <taxon>Bacillales</taxon>
        <taxon>Bacillaceae</taxon>
        <taxon>Bacillus</taxon>
    </lineage>
</organism>
<feature type="transmembrane region" description="Helical" evidence="6">
    <location>
        <begin position="213"/>
        <end position="232"/>
    </location>
</feature>
<comment type="subcellular location">
    <subcellularLocation>
        <location evidence="1">Cell membrane</location>
        <topology evidence="1">Multi-pass membrane protein</topology>
    </subcellularLocation>
</comment>
<evidence type="ECO:0000256" key="6">
    <source>
        <dbReference type="SAM" id="Phobius"/>
    </source>
</evidence>
<feature type="transmembrane region" description="Helical" evidence="6">
    <location>
        <begin position="62"/>
        <end position="86"/>
    </location>
</feature>
<evidence type="ECO:0000256" key="5">
    <source>
        <dbReference type="ARBA" id="ARBA00023136"/>
    </source>
</evidence>
<evidence type="ECO:0000313" key="8">
    <source>
        <dbReference type="Proteomes" id="UP000265801"/>
    </source>
</evidence>
<dbReference type="AlphaFoldDB" id="A0A3A1QUK1"/>
<reference evidence="7 8" key="1">
    <citation type="submission" date="2018-09" db="EMBL/GenBank/DDBJ databases">
        <title>Bacillus saliacetes sp. nov., isolated from Thai shrimp paste (Ka-pi).</title>
        <authorList>
            <person name="Daroonpunt R."/>
            <person name="Tanasupawat S."/>
            <person name="Yiamsombut S."/>
        </authorList>
    </citation>
    <scope>NUCLEOTIDE SEQUENCE [LARGE SCALE GENOMIC DNA]</scope>
    <source>
        <strain evidence="7 8">SKP7-4</strain>
    </source>
</reference>
<dbReference type="GO" id="GO:0005886">
    <property type="term" value="C:plasma membrane"/>
    <property type="evidence" value="ECO:0007669"/>
    <property type="project" value="UniProtKB-SubCell"/>
</dbReference>
<feature type="transmembrane region" description="Helical" evidence="6">
    <location>
        <begin position="138"/>
        <end position="160"/>
    </location>
</feature>
<dbReference type="InterPro" id="IPR019108">
    <property type="entry name" value="Caa3_assmbl_CtaG-rel"/>
</dbReference>
<evidence type="ECO:0000256" key="2">
    <source>
        <dbReference type="ARBA" id="ARBA00022475"/>
    </source>
</evidence>
<evidence type="ECO:0000256" key="3">
    <source>
        <dbReference type="ARBA" id="ARBA00022692"/>
    </source>
</evidence>
<gene>
    <name evidence="7" type="ORF">D3H55_20220</name>
</gene>
<accession>A0A3A1QUK1</accession>
<evidence type="ECO:0000313" key="7">
    <source>
        <dbReference type="EMBL" id="RIW29055.1"/>
    </source>
</evidence>
<dbReference type="EMBL" id="QXIR01000037">
    <property type="protein sequence ID" value="RIW29055.1"/>
    <property type="molecule type" value="Genomic_DNA"/>
</dbReference>
<dbReference type="OrthoDB" id="5024156at2"/>
<dbReference type="Proteomes" id="UP000265801">
    <property type="component" value="Unassembled WGS sequence"/>
</dbReference>
<feature type="transmembrane region" description="Helical" evidence="6">
    <location>
        <begin position="31"/>
        <end position="50"/>
    </location>
</feature>
<keyword evidence="8" id="KW-1185">Reference proteome</keyword>
<evidence type="ECO:0000256" key="1">
    <source>
        <dbReference type="ARBA" id="ARBA00004651"/>
    </source>
</evidence>
<keyword evidence="2" id="KW-1003">Cell membrane</keyword>
<evidence type="ECO:0000256" key="4">
    <source>
        <dbReference type="ARBA" id="ARBA00022989"/>
    </source>
</evidence>
<sequence>MQAGAASAILIYVSAVMISNRSYRQWPVYRTSLWIAGICCIFFSVSGPVAERAHSSFTFHMAAHLLLGMLAPLLIALSAPVTLVLRSMNVKMARQVSSLLKSTPAKILADPFAASLLNMGGLWVLYTTGLYHAMHQHLLLFVFIHIHIFLAGLLFTESMLAIGPSPHKTSFVYRSTALVLALASHSILAKYLYGNPPSGVFSAEAEAGALLMYYGGDAIDLFIVFLLCSQWYRTQRSQQTSEQV</sequence>
<keyword evidence="5 6" id="KW-0472">Membrane</keyword>
<feature type="transmembrane region" description="Helical" evidence="6">
    <location>
        <begin position="172"/>
        <end position="193"/>
    </location>
</feature>
<feature type="transmembrane region" description="Helical" evidence="6">
    <location>
        <begin position="107"/>
        <end position="126"/>
    </location>
</feature>